<evidence type="ECO:0000256" key="7">
    <source>
        <dbReference type="ARBA" id="ARBA00023010"/>
    </source>
</evidence>
<comment type="caution">
    <text evidence="10">The sequence shown here is derived from an EMBL/GenBank/DDBJ whole genome shotgun (WGS) entry which is preliminary data.</text>
</comment>
<dbReference type="PROSITE" id="PS01067">
    <property type="entry name" value="SECE_SEC61G"/>
    <property type="match status" value="1"/>
</dbReference>
<keyword evidence="6 9" id="KW-1133">Transmembrane helix</keyword>
<reference evidence="10" key="1">
    <citation type="submission" date="2021-06" db="EMBL/GenBank/DDBJ databases">
        <authorList>
            <person name="Nardi T."/>
            <person name="Nardi T."/>
        </authorList>
    </citation>
    <scope>NUCLEOTIDE SEQUENCE</scope>
</reference>
<comment type="subcellular location">
    <subcellularLocation>
        <location evidence="1">Membrane</location>
    </subcellularLocation>
</comment>
<evidence type="ECO:0000313" key="11">
    <source>
        <dbReference type="Proteomes" id="UP000837675"/>
    </source>
</evidence>
<evidence type="ECO:0000256" key="9">
    <source>
        <dbReference type="SAM" id="Phobius"/>
    </source>
</evidence>
<evidence type="ECO:0000256" key="2">
    <source>
        <dbReference type="ARBA" id="ARBA00008274"/>
    </source>
</evidence>
<evidence type="ECO:0000256" key="1">
    <source>
        <dbReference type="ARBA" id="ARBA00004370"/>
    </source>
</evidence>
<dbReference type="InterPro" id="IPR038379">
    <property type="entry name" value="SecE_sf"/>
</dbReference>
<dbReference type="AlphaFoldDB" id="A0A8S4BZU1"/>
<accession>A0A8S4BZU1</accession>
<keyword evidence="5" id="KW-0653">Protein transport</keyword>
<comment type="similarity">
    <text evidence="2">Belongs to the SecE/SEC61-gamma family.</text>
</comment>
<keyword evidence="11" id="KW-1185">Reference proteome</keyword>
<dbReference type="GO" id="GO:0008320">
    <property type="term" value="F:protein transmembrane transporter activity"/>
    <property type="evidence" value="ECO:0007669"/>
    <property type="project" value="InterPro"/>
</dbReference>
<dbReference type="HAMAP" id="MF_00422">
    <property type="entry name" value="SecE"/>
    <property type="match status" value="1"/>
</dbReference>
<gene>
    <name evidence="10" type="ORF">MHYMCMPASI_00225</name>
</gene>
<dbReference type="Pfam" id="PF00584">
    <property type="entry name" value="SecE"/>
    <property type="match status" value="1"/>
</dbReference>
<name>A0A8S4BZU1_9ACAR</name>
<evidence type="ECO:0000256" key="5">
    <source>
        <dbReference type="ARBA" id="ARBA00022927"/>
    </source>
</evidence>
<evidence type="ECO:0000313" key="10">
    <source>
        <dbReference type="EMBL" id="CAG7589963.1"/>
    </source>
</evidence>
<evidence type="ECO:0000256" key="3">
    <source>
        <dbReference type="ARBA" id="ARBA00022448"/>
    </source>
</evidence>
<keyword evidence="3" id="KW-0813">Transport</keyword>
<dbReference type="EMBL" id="CAJVAF010000071">
    <property type="protein sequence ID" value="CAG7589963.1"/>
    <property type="molecule type" value="Genomic_DNA"/>
</dbReference>
<keyword evidence="4 9" id="KW-0812">Transmembrane</keyword>
<dbReference type="GO" id="GO:0009306">
    <property type="term" value="P:protein secretion"/>
    <property type="evidence" value="ECO:0007669"/>
    <property type="project" value="InterPro"/>
</dbReference>
<evidence type="ECO:0000256" key="8">
    <source>
        <dbReference type="ARBA" id="ARBA00023136"/>
    </source>
</evidence>
<evidence type="ECO:0000256" key="4">
    <source>
        <dbReference type="ARBA" id="ARBA00022692"/>
    </source>
</evidence>
<dbReference type="GO" id="GO:0016020">
    <property type="term" value="C:membrane"/>
    <property type="evidence" value="ECO:0007669"/>
    <property type="project" value="UniProtKB-SubCell"/>
</dbReference>
<dbReference type="Proteomes" id="UP000837675">
    <property type="component" value="Unassembled WGS sequence"/>
</dbReference>
<dbReference type="InterPro" id="IPR005807">
    <property type="entry name" value="SecE_bac"/>
</dbReference>
<keyword evidence="8 9" id="KW-0472">Membrane</keyword>
<feature type="transmembrane region" description="Helical" evidence="9">
    <location>
        <begin position="33"/>
        <end position="52"/>
    </location>
</feature>
<keyword evidence="7" id="KW-0811">Translocation</keyword>
<dbReference type="NCBIfam" id="TIGR00964">
    <property type="entry name" value="secE_bact"/>
    <property type="match status" value="1"/>
</dbReference>
<dbReference type="Gene3D" id="1.20.5.1030">
    <property type="entry name" value="Preprotein translocase secy subunit"/>
    <property type="match status" value="1"/>
</dbReference>
<protein>
    <submittedName>
        <fullName evidence="10">Preprotein translocase subunit SecE</fullName>
    </submittedName>
</protein>
<dbReference type="GO" id="GO:0006605">
    <property type="term" value="P:protein targeting"/>
    <property type="evidence" value="ECO:0007669"/>
    <property type="project" value="InterPro"/>
</dbReference>
<organism evidence="10 11">
    <name type="scientific">Hyalomma marginatum</name>
    <dbReference type="NCBI Taxonomy" id="34627"/>
    <lineage>
        <taxon>Eukaryota</taxon>
        <taxon>Metazoa</taxon>
        <taxon>Ecdysozoa</taxon>
        <taxon>Arthropoda</taxon>
        <taxon>Chelicerata</taxon>
        <taxon>Arachnida</taxon>
        <taxon>Acari</taxon>
        <taxon>Parasitiformes</taxon>
        <taxon>Ixodida</taxon>
        <taxon>Ixodoidea</taxon>
        <taxon>Ixodidae</taxon>
        <taxon>Hyalomminae</taxon>
        <taxon>Hyalomma</taxon>
    </lineage>
</organism>
<proteinExistence type="inferred from homology"/>
<evidence type="ECO:0000256" key="6">
    <source>
        <dbReference type="ARBA" id="ARBA00022989"/>
    </source>
</evidence>
<dbReference type="InterPro" id="IPR001901">
    <property type="entry name" value="Translocase_SecE/Sec61-g"/>
</dbReference>
<dbReference type="GO" id="GO:0006886">
    <property type="term" value="P:intracellular protein transport"/>
    <property type="evidence" value="ECO:0007669"/>
    <property type="project" value="InterPro"/>
</dbReference>
<sequence length="68" mass="7476">MFLSKIVKAVSFLREVKQEVIKVKWPTFREATLVSLFVIIAAGLAGLLFLLVDSIIYKAVKLLLGIGG</sequence>